<gene>
    <name evidence="6" type="ORF">NQ491_06720</name>
</gene>
<keyword evidence="4" id="KW-0456">Lyase</keyword>
<dbReference type="SUPFAM" id="SSF51735">
    <property type="entry name" value="NAD(P)-binding Rossmann-fold domains"/>
    <property type="match status" value="1"/>
</dbReference>
<dbReference type="InterPro" id="IPR044516">
    <property type="entry name" value="UXS-like"/>
</dbReference>
<keyword evidence="7" id="KW-1185">Reference proteome</keyword>
<dbReference type="PANTHER" id="PTHR43078">
    <property type="entry name" value="UDP-GLUCURONIC ACID DECARBOXYLASE-RELATED"/>
    <property type="match status" value="1"/>
</dbReference>
<evidence type="ECO:0000313" key="7">
    <source>
        <dbReference type="Proteomes" id="UP001059295"/>
    </source>
</evidence>
<evidence type="ECO:0000256" key="1">
    <source>
        <dbReference type="ARBA" id="ARBA00001911"/>
    </source>
</evidence>
<dbReference type="Gene3D" id="3.40.50.720">
    <property type="entry name" value="NAD(P)-binding Rossmann-like Domain"/>
    <property type="match status" value="1"/>
</dbReference>
<evidence type="ECO:0000256" key="2">
    <source>
        <dbReference type="ARBA" id="ARBA00022793"/>
    </source>
</evidence>
<proteinExistence type="predicted"/>
<reference evidence="6" key="1">
    <citation type="journal article" date="2022" name="Cell">
        <title>Design, construction, and in vivo augmentation of a complex gut microbiome.</title>
        <authorList>
            <person name="Cheng A.G."/>
            <person name="Ho P.Y."/>
            <person name="Aranda-Diaz A."/>
            <person name="Jain S."/>
            <person name="Yu F.B."/>
            <person name="Meng X."/>
            <person name="Wang M."/>
            <person name="Iakiviak M."/>
            <person name="Nagashima K."/>
            <person name="Zhao A."/>
            <person name="Murugkar P."/>
            <person name="Patil A."/>
            <person name="Atabakhsh K."/>
            <person name="Weakley A."/>
            <person name="Yan J."/>
            <person name="Brumbaugh A.R."/>
            <person name="Higginbottom S."/>
            <person name="Dimas A."/>
            <person name="Shiver A.L."/>
            <person name="Deutschbauer A."/>
            <person name="Neff N."/>
            <person name="Sonnenburg J.L."/>
            <person name="Huang K.C."/>
            <person name="Fischbach M.A."/>
        </authorList>
    </citation>
    <scope>NUCLEOTIDE SEQUENCE</scope>
    <source>
        <strain evidence="6">AP11</strain>
    </source>
</reference>
<evidence type="ECO:0000259" key="5">
    <source>
        <dbReference type="Pfam" id="PF01370"/>
    </source>
</evidence>
<dbReference type="InterPro" id="IPR001509">
    <property type="entry name" value="Epimerase_deHydtase"/>
</dbReference>
<keyword evidence="3" id="KW-0520">NAD</keyword>
<protein>
    <submittedName>
        <fullName evidence="6">NAD-dependent epimerase/dehydratase family protein</fullName>
    </submittedName>
</protein>
<name>A0ABY5UY65_9BACT</name>
<dbReference type="RefSeq" id="WP_051012996.1">
    <property type="nucleotide sequence ID" value="NZ_CAPH01000013.1"/>
</dbReference>
<evidence type="ECO:0000313" key="6">
    <source>
        <dbReference type="EMBL" id="UWN56359.1"/>
    </source>
</evidence>
<evidence type="ECO:0000256" key="3">
    <source>
        <dbReference type="ARBA" id="ARBA00023027"/>
    </source>
</evidence>
<dbReference type="GeneID" id="82891412"/>
<dbReference type="InterPro" id="IPR036291">
    <property type="entry name" value="NAD(P)-bd_dom_sf"/>
</dbReference>
<dbReference type="PANTHER" id="PTHR43078:SF6">
    <property type="entry name" value="UDP-GLUCURONIC ACID DECARBOXYLASE 1"/>
    <property type="match status" value="1"/>
</dbReference>
<sequence>MRKRILVTGGAGFIGSHLCERLLADGNEVIALDNYYSGDKRNVEHLMANPLFRLVRHDVTFPYFEEVDQIYNLACPSAPADYMHDPVMTLKTSLIGAVNMLEVARRMGARILQASSGKVYGKAQVPSIPEQYRGNVSPVGERSAYEEGKRAAESIFTAYHHQYGVDIRIPRLFNVYGPRMPLGNGRVISAFIKSALSGESISIRGNGMQTRCFLYIDDAVEALVRMMNSTGKLSEPVNIGGVDPVRIDALAEDVVHLTGSPSRIVLLNLPTDSSQNTVPDIELARRKLDWEPRIPIEEGLTRTLRYFEERMRMENRAYPFMSWVEIM</sequence>
<dbReference type="Proteomes" id="UP001059295">
    <property type="component" value="Chromosome"/>
</dbReference>
<keyword evidence="2" id="KW-0210">Decarboxylase</keyword>
<dbReference type="Pfam" id="PF01370">
    <property type="entry name" value="Epimerase"/>
    <property type="match status" value="1"/>
</dbReference>
<accession>A0ABY5UY65</accession>
<comment type="cofactor">
    <cofactor evidence="1">
        <name>NAD(+)</name>
        <dbReference type="ChEBI" id="CHEBI:57540"/>
    </cofactor>
</comment>
<organism evidence="6 7">
    <name type="scientific">Alistipes ihumii AP11</name>
    <dbReference type="NCBI Taxonomy" id="1211813"/>
    <lineage>
        <taxon>Bacteria</taxon>
        <taxon>Pseudomonadati</taxon>
        <taxon>Bacteroidota</taxon>
        <taxon>Bacteroidia</taxon>
        <taxon>Bacteroidales</taxon>
        <taxon>Rikenellaceae</taxon>
        <taxon>Alistipes</taxon>
    </lineage>
</organism>
<feature type="domain" description="NAD-dependent epimerase/dehydratase" evidence="5">
    <location>
        <begin position="5"/>
        <end position="240"/>
    </location>
</feature>
<evidence type="ECO:0000256" key="4">
    <source>
        <dbReference type="ARBA" id="ARBA00023239"/>
    </source>
</evidence>
<dbReference type="EMBL" id="CP102294">
    <property type="protein sequence ID" value="UWN56359.1"/>
    <property type="molecule type" value="Genomic_DNA"/>
</dbReference>